<dbReference type="PANTHER" id="PTHR32100">
    <property type="entry name" value="OMEGA-6 FATTY ACID DESATURASE, CHLOROPLASTIC"/>
    <property type="match status" value="1"/>
</dbReference>
<evidence type="ECO:0000313" key="2">
    <source>
        <dbReference type="EMBL" id="KIL57268.1"/>
    </source>
</evidence>
<keyword evidence="3" id="KW-1185">Reference proteome</keyword>
<sequence length="420" mass="48698">MFNLLNLFNDGPEYQRRLHTPFTPTTVKLAEIHAAVPKHLFQKTTAKGLYYASRDVLCVFAIYQLGTRIEPFCAWLDSKSEVHMISVLVKWALWTFYWYWQSVAFAGCWCLAHEAGHGNLSPHSWVNDAIGFTLHMGVLAPYHAWRSTHRAHHQAVMNVERDENYVPRTRSHYKLPPASVAQARDYSEMFEETPLYTLLRLLIMQLLGWQIYLFTDSMGSPRHPKGTNHFLPSSPLFKPKERNGIIASDLGILTMSYILYVWATGVGLSNFVKLYFIPYILSNHWIVMLTYLHHSDPSIPHYRRKEWSFLRGALSTVDRPFLGWAGRFFFHNVSHDHIAHHLFSTIPFYNQPQVTEAIKKVLKDDYNYDSTNSFRALYRTFTQCHFIEDEGDIVFYKNKSGQSARVLADEGLNAEGNVIR</sequence>
<accession>A0A0C2WM39</accession>
<dbReference type="InterPro" id="IPR012171">
    <property type="entry name" value="Fatty_acid_desaturase"/>
</dbReference>
<dbReference type="Proteomes" id="UP000054549">
    <property type="component" value="Unassembled WGS sequence"/>
</dbReference>
<dbReference type="STRING" id="946122.A0A0C2WM39"/>
<dbReference type="InParanoid" id="A0A0C2WM39"/>
<dbReference type="InterPro" id="IPR005804">
    <property type="entry name" value="FA_desaturase_dom"/>
</dbReference>
<dbReference type="EMBL" id="KN818376">
    <property type="protein sequence ID" value="KIL57268.1"/>
    <property type="molecule type" value="Genomic_DNA"/>
</dbReference>
<dbReference type="GO" id="GO:0016491">
    <property type="term" value="F:oxidoreductase activity"/>
    <property type="evidence" value="ECO:0007669"/>
    <property type="project" value="InterPro"/>
</dbReference>
<dbReference type="AlphaFoldDB" id="A0A0C2WM39"/>
<dbReference type="CDD" id="cd03507">
    <property type="entry name" value="Delta12-FADS-like"/>
    <property type="match status" value="1"/>
</dbReference>
<dbReference type="HOGENOM" id="CLU_033094_0_0_1"/>
<dbReference type="Pfam" id="PF00487">
    <property type="entry name" value="FA_desaturase"/>
    <property type="match status" value="1"/>
</dbReference>
<feature type="domain" description="Fatty acid desaturase" evidence="1">
    <location>
        <begin position="93"/>
        <end position="366"/>
    </location>
</feature>
<proteinExistence type="predicted"/>
<evidence type="ECO:0000259" key="1">
    <source>
        <dbReference type="Pfam" id="PF00487"/>
    </source>
</evidence>
<gene>
    <name evidence="2" type="ORF">M378DRAFT_88132</name>
</gene>
<reference evidence="2 3" key="1">
    <citation type="submission" date="2014-04" db="EMBL/GenBank/DDBJ databases">
        <title>Evolutionary Origins and Diversification of the Mycorrhizal Mutualists.</title>
        <authorList>
            <consortium name="DOE Joint Genome Institute"/>
            <consortium name="Mycorrhizal Genomics Consortium"/>
            <person name="Kohler A."/>
            <person name="Kuo A."/>
            <person name="Nagy L.G."/>
            <person name="Floudas D."/>
            <person name="Copeland A."/>
            <person name="Barry K.W."/>
            <person name="Cichocki N."/>
            <person name="Veneault-Fourrey C."/>
            <person name="LaButti K."/>
            <person name="Lindquist E.A."/>
            <person name="Lipzen A."/>
            <person name="Lundell T."/>
            <person name="Morin E."/>
            <person name="Murat C."/>
            <person name="Riley R."/>
            <person name="Ohm R."/>
            <person name="Sun H."/>
            <person name="Tunlid A."/>
            <person name="Henrissat B."/>
            <person name="Grigoriev I.V."/>
            <person name="Hibbett D.S."/>
            <person name="Martin F."/>
        </authorList>
    </citation>
    <scope>NUCLEOTIDE SEQUENCE [LARGE SCALE GENOMIC DNA]</scope>
    <source>
        <strain evidence="2 3">Koide BX008</strain>
    </source>
</reference>
<dbReference type="GO" id="GO:0006629">
    <property type="term" value="P:lipid metabolic process"/>
    <property type="evidence" value="ECO:0007669"/>
    <property type="project" value="InterPro"/>
</dbReference>
<name>A0A0C2WM39_AMAMK</name>
<evidence type="ECO:0000313" key="3">
    <source>
        <dbReference type="Proteomes" id="UP000054549"/>
    </source>
</evidence>
<protein>
    <recommendedName>
        <fullName evidence="1">Fatty acid desaturase domain-containing protein</fullName>
    </recommendedName>
</protein>
<dbReference type="OrthoDB" id="1461976at2759"/>
<organism evidence="2 3">
    <name type="scientific">Amanita muscaria (strain Koide BX008)</name>
    <dbReference type="NCBI Taxonomy" id="946122"/>
    <lineage>
        <taxon>Eukaryota</taxon>
        <taxon>Fungi</taxon>
        <taxon>Dikarya</taxon>
        <taxon>Basidiomycota</taxon>
        <taxon>Agaricomycotina</taxon>
        <taxon>Agaricomycetes</taxon>
        <taxon>Agaricomycetidae</taxon>
        <taxon>Agaricales</taxon>
        <taxon>Pluteineae</taxon>
        <taxon>Amanitaceae</taxon>
        <taxon>Amanita</taxon>
    </lineage>
</organism>